<organism evidence="2 3">
    <name type="scientific">Triplophysa rosa</name>
    <name type="common">Cave loach</name>
    <dbReference type="NCBI Taxonomy" id="992332"/>
    <lineage>
        <taxon>Eukaryota</taxon>
        <taxon>Metazoa</taxon>
        <taxon>Chordata</taxon>
        <taxon>Craniata</taxon>
        <taxon>Vertebrata</taxon>
        <taxon>Euteleostomi</taxon>
        <taxon>Actinopterygii</taxon>
        <taxon>Neopterygii</taxon>
        <taxon>Teleostei</taxon>
        <taxon>Ostariophysi</taxon>
        <taxon>Cypriniformes</taxon>
        <taxon>Nemacheilidae</taxon>
        <taxon>Triplophysa</taxon>
    </lineage>
</organism>
<evidence type="ECO:0000313" key="2">
    <source>
        <dbReference type="EMBL" id="KAI7801446.1"/>
    </source>
</evidence>
<reference evidence="2" key="1">
    <citation type="submission" date="2021-02" db="EMBL/GenBank/DDBJ databases">
        <title>Comparative genomics reveals that relaxation of natural selection precedes convergent phenotypic evolution of cavefish.</title>
        <authorList>
            <person name="Peng Z."/>
        </authorList>
    </citation>
    <scope>NUCLEOTIDE SEQUENCE</scope>
    <source>
        <tissue evidence="2">Muscle</tissue>
    </source>
</reference>
<feature type="domain" description="SPIN-DOC-like zinc-finger" evidence="1">
    <location>
        <begin position="18"/>
        <end position="73"/>
    </location>
</feature>
<dbReference type="AlphaFoldDB" id="A0A9W7TRG3"/>
<dbReference type="EMBL" id="JAFHDT010000013">
    <property type="protein sequence ID" value="KAI7801446.1"/>
    <property type="molecule type" value="Genomic_DNA"/>
</dbReference>
<name>A0A9W7TRG3_TRIRA</name>
<dbReference type="Pfam" id="PF18658">
    <property type="entry name" value="zf-C2H2_12"/>
    <property type="match status" value="1"/>
</dbReference>
<dbReference type="InterPro" id="IPR040647">
    <property type="entry name" value="SPIN-DOC_Znf-C2H2"/>
</dbReference>
<accession>A0A9W7TRG3</accession>
<gene>
    <name evidence="2" type="ORF">IRJ41_013679</name>
</gene>
<comment type="caution">
    <text evidence="2">The sequence shown here is derived from an EMBL/GenBank/DDBJ whole genome shotgun (WGS) entry which is preliminary data.</text>
</comment>
<evidence type="ECO:0000259" key="1">
    <source>
        <dbReference type="Pfam" id="PF18658"/>
    </source>
</evidence>
<protein>
    <submittedName>
        <fullName evidence="2">General transcription factor II-I repeat domain-containing protein 2-like</fullName>
    </submittedName>
</protein>
<proteinExistence type="predicted"/>
<keyword evidence="3" id="KW-1185">Reference proteome</keyword>
<dbReference type="Proteomes" id="UP001059041">
    <property type="component" value="Linkage Group LG13"/>
</dbReference>
<sequence length="605" mass="68515">MSVAKKRKVDSECRVFNEEWTTKYFFTSIGQKAVCLICHESIAVFKDYNLSRHFSSKHSNYAVNLSSAEKANKALKLATNLKAQQNTFTKQCAIQESVTKASYVVAHKIAKHSKPFSDGEFVKNCMVETAAILCPGSKSQFEKISLSRRTITRRVEVIDEELLSELKKKADGFSLFSIALDESTDIAGTAQLLIFVRGINENFEISEELLGMESMMGTTRGVDLYDSVSVCLGKNNLPWGKLTSVTTDGSPNLTGKNTGLLKRLQDKVKDECLNSEELIFLHCIIHQEALCKSVLKLENVVKVVVKLVNFIRARALNHRQFIQLLNETEAEHHDLLYHSNVRWLSLGKVFHRVWELKAEIATFLNTVGKTDDFPELQDTNWLTDLAFGVDTLRHLNDLNLKLQGKDVFAHELYSNVKAFKAKLVLFSRHISSRDFAHFPTLGGLSSPIKQSHIERYSSTLSDLHAEFSRRFTDFAKIETELELVSCPLSFDSENAPPDTQLELIDIQCDITLKEKFQTTPVIQFYASLDENKFPNIKKHAQRMLVLFGSTYVCEQTYSIMNYNKAHRRSNLINSHLSAILRISTSKITPGFDTLARRGDQAHCSH</sequence>
<dbReference type="PANTHER" id="PTHR45913">
    <property type="entry name" value="EPM2A-INTERACTING PROTEIN 1"/>
    <property type="match status" value="1"/>
</dbReference>
<evidence type="ECO:0000313" key="3">
    <source>
        <dbReference type="Proteomes" id="UP001059041"/>
    </source>
</evidence>
<dbReference type="SUPFAM" id="SSF53098">
    <property type="entry name" value="Ribonuclease H-like"/>
    <property type="match status" value="1"/>
</dbReference>
<dbReference type="PANTHER" id="PTHR45913:SF9">
    <property type="entry name" value="GENERAL TRANSCRIPTION FACTOR II-I REPEAT DOMAIN-CONTAINING PROTEIN 2-LIKE-RELATED"/>
    <property type="match status" value="1"/>
</dbReference>
<dbReference type="InterPro" id="IPR012337">
    <property type="entry name" value="RNaseH-like_sf"/>
</dbReference>